<dbReference type="PROSITE" id="PS00041">
    <property type="entry name" value="HTH_ARAC_FAMILY_1"/>
    <property type="match status" value="1"/>
</dbReference>
<dbReference type="InterPro" id="IPR037923">
    <property type="entry name" value="HTH-like"/>
</dbReference>
<dbReference type="SUPFAM" id="SSF46689">
    <property type="entry name" value="Homeodomain-like"/>
    <property type="match status" value="2"/>
</dbReference>
<sequence length="274" mass="31640">MNFEYTIKLNRDNEWSMSKHHFHDKYEMLLSLSDAGSLFAGGKLYPLKRGTLIILKDTVLHKTIANDCDLYERYVVHFSKDVLREISTKKTDLVTAIGSITQCVRLAEDEMEYLVSLLEKCRTIDCDNFGCDLKRDIAFLELVLEVSNFVGNKDYFAYVDNSGFNRVSPILEYINGNIAKDMNLDFLAEKFYMSKYHMSRIFKSVTGFTIMDYIINSRILLARELLRKGYNVQQAGELSGFNNNAHFIRTFGKFTGISPGKYMRGYRKGEKGIY</sequence>
<evidence type="ECO:0000313" key="6">
    <source>
        <dbReference type="Proteomes" id="UP000184052"/>
    </source>
</evidence>
<keyword evidence="3" id="KW-0804">Transcription</keyword>
<dbReference type="PROSITE" id="PS01124">
    <property type="entry name" value="HTH_ARAC_FAMILY_2"/>
    <property type="match status" value="1"/>
</dbReference>
<dbReference type="Pfam" id="PF02311">
    <property type="entry name" value="AraC_binding"/>
    <property type="match status" value="1"/>
</dbReference>
<evidence type="ECO:0000259" key="4">
    <source>
        <dbReference type="PROSITE" id="PS01124"/>
    </source>
</evidence>
<gene>
    <name evidence="5" type="ORF">SAMN02745751_00353</name>
</gene>
<dbReference type="AlphaFoldDB" id="A0A1M6B4L4"/>
<name>A0A1M6B4L4_9FIRM</name>
<dbReference type="InterPro" id="IPR003313">
    <property type="entry name" value="AraC-bd"/>
</dbReference>
<keyword evidence="6" id="KW-1185">Reference proteome</keyword>
<protein>
    <submittedName>
        <fullName evidence="5">AraC-type DNA-binding protein</fullName>
    </submittedName>
</protein>
<reference evidence="5 6" key="1">
    <citation type="submission" date="2016-11" db="EMBL/GenBank/DDBJ databases">
        <authorList>
            <person name="Jaros S."/>
            <person name="Januszkiewicz K."/>
            <person name="Wedrychowicz H."/>
        </authorList>
    </citation>
    <scope>NUCLEOTIDE SEQUENCE [LARGE SCALE GENOMIC DNA]</scope>
    <source>
        <strain evidence="5 6">DSM 17477</strain>
    </source>
</reference>
<keyword evidence="2 5" id="KW-0238">DNA-binding</keyword>
<keyword evidence="1" id="KW-0805">Transcription regulation</keyword>
<dbReference type="Proteomes" id="UP000184052">
    <property type="component" value="Unassembled WGS sequence"/>
</dbReference>
<dbReference type="InterPro" id="IPR018060">
    <property type="entry name" value="HTH_AraC"/>
</dbReference>
<evidence type="ECO:0000313" key="5">
    <source>
        <dbReference type="EMBL" id="SHI43610.1"/>
    </source>
</evidence>
<evidence type="ECO:0000256" key="1">
    <source>
        <dbReference type="ARBA" id="ARBA00023015"/>
    </source>
</evidence>
<dbReference type="Gene3D" id="1.10.10.60">
    <property type="entry name" value="Homeodomain-like"/>
    <property type="match status" value="2"/>
</dbReference>
<proteinExistence type="predicted"/>
<dbReference type="InterPro" id="IPR009057">
    <property type="entry name" value="Homeodomain-like_sf"/>
</dbReference>
<dbReference type="OrthoDB" id="253601at2"/>
<dbReference type="PANTHER" id="PTHR43280">
    <property type="entry name" value="ARAC-FAMILY TRANSCRIPTIONAL REGULATOR"/>
    <property type="match status" value="1"/>
</dbReference>
<dbReference type="SUPFAM" id="SSF51215">
    <property type="entry name" value="Regulatory protein AraC"/>
    <property type="match status" value="1"/>
</dbReference>
<feature type="domain" description="HTH araC/xylS-type" evidence="4">
    <location>
        <begin position="168"/>
        <end position="265"/>
    </location>
</feature>
<dbReference type="Pfam" id="PF12833">
    <property type="entry name" value="HTH_18"/>
    <property type="match status" value="1"/>
</dbReference>
<dbReference type="EMBL" id="FQZL01000004">
    <property type="protein sequence ID" value="SHI43610.1"/>
    <property type="molecule type" value="Genomic_DNA"/>
</dbReference>
<organism evidence="5 6">
    <name type="scientific">Dethiosulfatibacter aminovorans DSM 17477</name>
    <dbReference type="NCBI Taxonomy" id="1121476"/>
    <lineage>
        <taxon>Bacteria</taxon>
        <taxon>Bacillati</taxon>
        <taxon>Bacillota</taxon>
        <taxon>Tissierellia</taxon>
        <taxon>Dethiosulfatibacter</taxon>
    </lineage>
</organism>
<dbReference type="GO" id="GO:0043565">
    <property type="term" value="F:sequence-specific DNA binding"/>
    <property type="evidence" value="ECO:0007669"/>
    <property type="project" value="InterPro"/>
</dbReference>
<evidence type="ECO:0000256" key="2">
    <source>
        <dbReference type="ARBA" id="ARBA00023125"/>
    </source>
</evidence>
<dbReference type="GO" id="GO:0003700">
    <property type="term" value="F:DNA-binding transcription factor activity"/>
    <property type="evidence" value="ECO:0007669"/>
    <property type="project" value="InterPro"/>
</dbReference>
<dbReference type="STRING" id="1121476.SAMN02745751_00353"/>
<accession>A0A1M6B4L4</accession>
<dbReference type="InterPro" id="IPR018062">
    <property type="entry name" value="HTH_AraC-typ_CS"/>
</dbReference>
<dbReference type="RefSeq" id="WP_073046153.1">
    <property type="nucleotide sequence ID" value="NZ_FQZL01000004.1"/>
</dbReference>
<dbReference type="SMART" id="SM00342">
    <property type="entry name" value="HTH_ARAC"/>
    <property type="match status" value="1"/>
</dbReference>
<evidence type="ECO:0000256" key="3">
    <source>
        <dbReference type="ARBA" id="ARBA00023163"/>
    </source>
</evidence>
<dbReference type="PANTHER" id="PTHR43280:SF2">
    <property type="entry name" value="HTH-TYPE TRANSCRIPTIONAL REGULATOR EXSA"/>
    <property type="match status" value="1"/>
</dbReference>